<keyword evidence="3" id="KW-1185">Reference proteome</keyword>
<protein>
    <recommendedName>
        <fullName evidence="1">Fibronectin type-III domain-containing protein</fullName>
    </recommendedName>
</protein>
<dbReference type="Proteomes" id="UP001501411">
    <property type="component" value="Unassembled WGS sequence"/>
</dbReference>
<evidence type="ECO:0000313" key="3">
    <source>
        <dbReference type="Proteomes" id="UP001501411"/>
    </source>
</evidence>
<sequence length="210" mass="22990">MRTLKVNTGFKIKKDAEILQYALTVMAAMTDNVNFPTPAPALGEVQTAVDDYQEKLAKASQKGSPLDISIKNESKQALAKILKNLALYVNSVGEDNLSVLLSSGFPLSAQPIKGLAPEIPTQLRMKDGPLSGQIRFDFGSVDRAMLYEYCYASERDANGDLDWSDRLTTSSSVNNILSPVKPSLTYYIKVRAVNRNGVGDWCEPVSLIAR</sequence>
<feature type="domain" description="Fibronectin type-III" evidence="1">
    <location>
        <begin position="116"/>
        <end position="210"/>
    </location>
</feature>
<dbReference type="SUPFAM" id="SSF49265">
    <property type="entry name" value="Fibronectin type III"/>
    <property type="match status" value="1"/>
</dbReference>
<name>A0ABP9C5F5_9SPHI</name>
<dbReference type="CDD" id="cd00063">
    <property type="entry name" value="FN3"/>
    <property type="match status" value="1"/>
</dbReference>
<proteinExistence type="predicted"/>
<dbReference type="InterPro" id="IPR036116">
    <property type="entry name" value="FN3_sf"/>
</dbReference>
<evidence type="ECO:0000313" key="2">
    <source>
        <dbReference type="EMBL" id="GAA4803189.1"/>
    </source>
</evidence>
<evidence type="ECO:0000259" key="1">
    <source>
        <dbReference type="PROSITE" id="PS50853"/>
    </source>
</evidence>
<organism evidence="2 3">
    <name type="scientific">Olivibacter ginsenosidimutans</name>
    <dbReference type="NCBI Taxonomy" id="1176537"/>
    <lineage>
        <taxon>Bacteria</taxon>
        <taxon>Pseudomonadati</taxon>
        <taxon>Bacteroidota</taxon>
        <taxon>Sphingobacteriia</taxon>
        <taxon>Sphingobacteriales</taxon>
        <taxon>Sphingobacteriaceae</taxon>
        <taxon>Olivibacter</taxon>
    </lineage>
</organism>
<gene>
    <name evidence="2" type="ORF">GCM10023231_35210</name>
</gene>
<accession>A0ABP9C5F5</accession>
<dbReference type="InterPro" id="IPR013783">
    <property type="entry name" value="Ig-like_fold"/>
</dbReference>
<dbReference type="Gene3D" id="2.60.40.10">
    <property type="entry name" value="Immunoglobulins"/>
    <property type="match status" value="1"/>
</dbReference>
<dbReference type="EMBL" id="BAABIQ010000043">
    <property type="protein sequence ID" value="GAA4803189.1"/>
    <property type="molecule type" value="Genomic_DNA"/>
</dbReference>
<comment type="caution">
    <text evidence="2">The sequence shown here is derived from an EMBL/GenBank/DDBJ whole genome shotgun (WGS) entry which is preliminary data.</text>
</comment>
<reference evidence="3" key="1">
    <citation type="journal article" date="2019" name="Int. J. Syst. Evol. Microbiol.">
        <title>The Global Catalogue of Microorganisms (GCM) 10K type strain sequencing project: providing services to taxonomists for standard genome sequencing and annotation.</title>
        <authorList>
            <consortium name="The Broad Institute Genomics Platform"/>
            <consortium name="The Broad Institute Genome Sequencing Center for Infectious Disease"/>
            <person name="Wu L."/>
            <person name="Ma J."/>
        </authorList>
    </citation>
    <scope>NUCLEOTIDE SEQUENCE [LARGE SCALE GENOMIC DNA]</scope>
    <source>
        <strain evidence="3">JCM 18200</strain>
    </source>
</reference>
<dbReference type="PROSITE" id="PS50853">
    <property type="entry name" value="FN3"/>
    <property type="match status" value="1"/>
</dbReference>
<dbReference type="RefSeq" id="WP_345233823.1">
    <property type="nucleotide sequence ID" value="NZ_BAABIQ010000043.1"/>
</dbReference>
<dbReference type="InterPro" id="IPR003961">
    <property type="entry name" value="FN3_dom"/>
</dbReference>